<dbReference type="Pfam" id="PF19806">
    <property type="entry name" value="DUF6289"/>
    <property type="match status" value="1"/>
</dbReference>
<dbReference type="EMBL" id="SNXZ01000005">
    <property type="protein sequence ID" value="TDP94991.1"/>
    <property type="molecule type" value="Genomic_DNA"/>
</dbReference>
<feature type="signal peptide" evidence="1">
    <location>
        <begin position="1"/>
        <end position="25"/>
    </location>
</feature>
<feature type="chain" id="PRO_5038917609" description="Peptidase inhibitor family I36" evidence="1">
    <location>
        <begin position="26"/>
        <end position="78"/>
    </location>
</feature>
<evidence type="ECO:0000256" key="1">
    <source>
        <dbReference type="SAM" id="SignalP"/>
    </source>
</evidence>
<name>A0A4R6S5Q7_LABRH</name>
<accession>A0A4R6S5Q7</accession>
<keyword evidence="3" id="KW-1185">Reference proteome</keyword>
<dbReference type="Proteomes" id="UP000295444">
    <property type="component" value="Unassembled WGS sequence"/>
</dbReference>
<sequence>MIRRLALLVSAVAIAPLFTVAQADAYPICLAGYQCSRTFYADSTNSQVVGGWVKFCDGTTDSWGTVTHYVSTSQVPCG</sequence>
<evidence type="ECO:0008006" key="4">
    <source>
        <dbReference type="Google" id="ProtNLM"/>
    </source>
</evidence>
<proteinExistence type="predicted"/>
<evidence type="ECO:0000313" key="2">
    <source>
        <dbReference type="EMBL" id="TDP94991.1"/>
    </source>
</evidence>
<reference evidence="2 3" key="1">
    <citation type="submission" date="2019-03" db="EMBL/GenBank/DDBJ databases">
        <title>Genomic Encyclopedia of Type Strains, Phase IV (KMG-IV): sequencing the most valuable type-strain genomes for metagenomic binning, comparative biology and taxonomic classification.</title>
        <authorList>
            <person name="Goeker M."/>
        </authorList>
    </citation>
    <scope>NUCLEOTIDE SEQUENCE [LARGE SCALE GENOMIC DNA]</scope>
    <source>
        <strain evidence="2 3">DSM 45361</strain>
    </source>
</reference>
<dbReference type="AlphaFoldDB" id="A0A4R6S5Q7"/>
<evidence type="ECO:0000313" key="3">
    <source>
        <dbReference type="Proteomes" id="UP000295444"/>
    </source>
</evidence>
<comment type="caution">
    <text evidence="2">The sequence shown here is derived from an EMBL/GenBank/DDBJ whole genome shotgun (WGS) entry which is preliminary data.</text>
</comment>
<organism evidence="2 3">
    <name type="scientific">Labedaea rhizosphaerae</name>
    <dbReference type="NCBI Taxonomy" id="598644"/>
    <lineage>
        <taxon>Bacteria</taxon>
        <taxon>Bacillati</taxon>
        <taxon>Actinomycetota</taxon>
        <taxon>Actinomycetes</taxon>
        <taxon>Pseudonocardiales</taxon>
        <taxon>Pseudonocardiaceae</taxon>
        <taxon>Labedaea</taxon>
    </lineage>
</organism>
<protein>
    <recommendedName>
        <fullName evidence="4">Peptidase inhibitor family I36</fullName>
    </recommendedName>
</protein>
<keyword evidence="1" id="KW-0732">Signal</keyword>
<dbReference type="InterPro" id="IPR046256">
    <property type="entry name" value="DUF6289"/>
</dbReference>
<gene>
    <name evidence="2" type="ORF">EV186_105223</name>
</gene>